<dbReference type="InterPro" id="IPR002933">
    <property type="entry name" value="Peptidase_M20"/>
</dbReference>
<evidence type="ECO:0000256" key="6">
    <source>
        <dbReference type="ARBA" id="ARBA00023211"/>
    </source>
</evidence>
<dbReference type="Gene3D" id="3.30.70.360">
    <property type="match status" value="1"/>
</dbReference>
<dbReference type="EMBL" id="JAJEWP010000001">
    <property type="protein sequence ID" value="MCC2615725.1"/>
    <property type="molecule type" value="Genomic_DNA"/>
</dbReference>
<evidence type="ECO:0000256" key="2">
    <source>
        <dbReference type="ARBA" id="ARBA00006153"/>
    </source>
</evidence>
<dbReference type="PANTHER" id="PTHR32494:SF19">
    <property type="entry name" value="ALLANTOATE DEIMINASE-RELATED"/>
    <property type="match status" value="1"/>
</dbReference>
<dbReference type="InterPro" id="IPR036264">
    <property type="entry name" value="Bact_exopeptidase_dim_dom"/>
</dbReference>
<proteinExistence type="inferred from homology"/>
<dbReference type="SUPFAM" id="SSF53187">
    <property type="entry name" value="Zn-dependent exopeptidases"/>
    <property type="match status" value="1"/>
</dbReference>
<reference evidence="8 9" key="1">
    <citation type="submission" date="2021-10" db="EMBL/GenBank/DDBJ databases">
        <title>Draft genome of Aestuariibacter halophilus JC2043.</title>
        <authorList>
            <person name="Emsley S.A."/>
            <person name="Pfannmuller K.M."/>
            <person name="Ushijima B."/>
            <person name="Saw J.H."/>
            <person name="Videau P."/>
        </authorList>
    </citation>
    <scope>NUCLEOTIDE SEQUENCE [LARGE SCALE GENOMIC DNA]</scope>
    <source>
        <strain evidence="8 9">JC2043</strain>
    </source>
</reference>
<evidence type="ECO:0000259" key="7">
    <source>
        <dbReference type="Pfam" id="PF07687"/>
    </source>
</evidence>
<dbReference type="Pfam" id="PF07687">
    <property type="entry name" value="M20_dimer"/>
    <property type="match status" value="1"/>
</dbReference>
<comment type="similarity">
    <text evidence="2">Belongs to the peptidase M20 family.</text>
</comment>
<evidence type="ECO:0000256" key="5">
    <source>
        <dbReference type="ARBA" id="ARBA00022801"/>
    </source>
</evidence>
<dbReference type="Pfam" id="PF01546">
    <property type="entry name" value="Peptidase_M20"/>
    <property type="match status" value="1"/>
</dbReference>
<dbReference type="InterPro" id="IPR011650">
    <property type="entry name" value="Peptidase_M20_dimer"/>
</dbReference>
<dbReference type="NCBIfam" id="NF006775">
    <property type="entry name" value="PRK09290.2-5"/>
    <property type="match status" value="1"/>
</dbReference>
<protein>
    <submittedName>
        <fullName evidence="8">Allantoate amidohydrolase</fullName>
    </submittedName>
</protein>
<keyword evidence="6" id="KW-0464">Manganese</keyword>
<feature type="domain" description="Peptidase M20 dimerisation" evidence="7">
    <location>
        <begin position="222"/>
        <end position="316"/>
    </location>
</feature>
<comment type="cofactor">
    <cofactor evidence="1">
        <name>Mn(2+)</name>
        <dbReference type="ChEBI" id="CHEBI:29035"/>
    </cofactor>
</comment>
<evidence type="ECO:0000256" key="4">
    <source>
        <dbReference type="ARBA" id="ARBA00022723"/>
    </source>
</evidence>
<dbReference type="Proteomes" id="UP001520878">
    <property type="component" value="Unassembled WGS sequence"/>
</dbReference>
<keyword evidence="9" id="KW-1185">Reference proteome</keyword>
<comment type="subunit">
    <text evidence="3">Homodimer.</text>
</comment>
<keyword evidence="4" id="KW-0479">Metal-binding</keyword>
<evidence type="ECO:0000313" key="8">
    <source>
        <dbReference type="EMBL" id="MCC2615725.1"/>
    </source>
</evidence>
<dbReference type="SUPFAM" id="SSF55031">
    <property type="entry name" value="Bacterial exopeptidase dimerisation domain"/>
    <property type="match status" value="1"/>
</dbReference>
<dbReference type="PIRSF" id="PIRSF001235">
    <property type="entry name" value="Amidase_carbamoylase"/>
    <property type="match status" value="1"/>
</dbReference>
<name>A0ABS8G588_9ALTE</name>
<dbReference type="NCBIfam" id="TIGR01879">
    <property type="entry name" value="hydantase"/>
    <property type="match status" value="1"/>
</dbReference>
<comment type="caution">
    <text evidence="8">The sequence shown here is derived from an EMBL/GenBank/DDBJ whole genome shotgun (WGS) entry which is preliminary data.</text>
</comment>
<sequence length="418" mass="45043">MTSMPALNNELVTELAQQTLDRCEELALLTQTPGKVDRRYLTPQHMAANLTMKRWMQSLEMCCWQDQAGNQWGRWKSANQDAPMLIMGSHLDTVPNGGKYDGILGALLPIALVEYLRRNDIQLPYHLDIVGFCDEEGTRFGTTLLGSRAVTGQWQSQWATLSDNNGVTLAQAMRDCQLDLNNIARASRKNDPLLGFIEVHIEQGPVLEAQGLPIGVVSAIAGAERFEITVDGRAGHAGTVPMSMRQDALSAAADMLLHIEHCALRHQAVATVGELNVSPGAVNVIPGRVVFTLDVRSQSDDVRSATINTIFEGLTAIAEKRSVTYSNRCLHKANAVQCDDELTKALAQAIQNTGTPVTTLPSGAGHDAMAMADICPVAMLFTRCQGGISHHPDERVDLGAVSAALAALIHLTQGPGIG</sequence>
<accession>A0ABS8G588</accession>
<evidence type="ECO:0000256" key="1">
    <source>
        <dbReference type="ARBA" id="ARBA00001936"/>
    </source>
</evidence>
<dbReference type="CDD" id="cd03884">
    <property type="entry name" value="M20_bAS"/>
    <property type="match status" value="1"/>
</dbReference>
<dbReference type="InterPro" id="IPR010158">
    <property type="entry name" value="Amidase_Cbmase"/>
</dbReference>
<evidence type="ECO:0000256" key="3">
    <source>
        <dbReference type="ARBA" id="ARBA00011738"/>
    </source>
</evidence>
<keyword evidence="5" id="KW-0378">Hydrolase</keyword>
<organism evidence="8 9">
    <name type="scientific">Fluctibacter halophilus</name>
    <dbReference type="NCBI Taxonomy" id="226011"/>
    <lineage>
        <taxon>Bacteria</taxon>
        <taxon>Pseudomonadati</taxon>
        <taxon>Pseudomonadota</taxon>
        <taxon>Gammaproteobacteria</taxon>
        <taxon>Alteromonadales</taxon>
        <taxon>Alteromonadaceae</taxon>
        <taxon>Fluctibacter</taxon>
    </lineage>
</organism>
<evidence type="ECO:0000313" key="9">
    <source>
        <dbReference type="Proteomes" id="UP001520878"/>
    </source>
</evidence>
<gene>
    <name evidence="8" type="ORF">LJ739_05675</name>
</gene>
<dbReference type="PANTHER" id="PTHR32494">
    <property type="entry name" value="ALLANTOATE DEIMINASE-RELATED"/>
    <property type="match status" value="1"/>
</dbReference>
<dbReference type="Gene3D" id="3.40.630.10">
    <property type="entry name" value="Zn peptidases"/>
    <property type="match status" value="1"/>
</dbReference>